<dbReference type="GO" id="GO:0004312">
    <property type="term" value="F:fatty acid synthase activity"/>
    <property type="evidence" value="ECO:0007669"/>
    <property type="project" value="TreeGrafter"/>
</dbReference>
<reference evidence="5 6" key="1">
    <citation type="submission" date="2017-12" db="EMBL/GenBank/DDBJ databases">
        <title>Streptomyces populusis sp. nov., a novel endophytic actinobacterium isolated from stems of Populus adenopoda Maxim.</title>
        <authorList>
            <person name="Wang Z."/>
        </authorList>
    </citation>
    <scope>NUCLEOTIDE SEQUENCE [LARGE SCALE GENOMIC DNA]</scope>
    <source>
        <strain evidence="5 6">A249</strain>
    </source>
</reference>
<dbReference type="GO" id="GO:0031177">
    <property type="term" value="F:phosphopantetheine binding"/>
    <property type="evidence" value="ECO:0007669"/>
    <property type="project" value="UniProtKB-ARBA"/>
</dbReference>
<dbReference type="Pfam" id="PF02801">
    <property type="entry name" value="Ketoacyl-synt_C"/>
    <property type="match status" value="1"/>
</dbReference>
<accession>A0A2I0SAS3</accession>
<keyword evidence="3" id="KW-0012">Acyltransferase</keyword>
<name>A0A2I0SAS3_9ACTN</name>
<dbReference type="PANTHER" id="PTHR43775:SF51">
    <property type="entry name" value="INACTIVE PHENOLPHTHIOCEROL SYNTHESIS POLYKETIDE SYNTHASE TYPE I PKS1-RELATED"/>
    <property type="match status" value="1"/>
</dbReference>
<dbReference type="InterPro" id="IPR014031">
    <property type="entry name" value="Ketoacyl_synth_C"/>
</dbReference>
<evidence type="ECO:0000256" key="3">
    <source>
        <dbReference type="ARBA" id="ARBA00023315"/>
    </source>
</evidence>
<dbReference type="CDD" id="cd00833">
    <property type="entry name" value="PKS"/>
    <property type="match status" value="1"/>
</dbReference>
<proteinExistence type="predicted"/>
<dbReference type="InterPro" id="IPR014030">
    <property type="entry name" value="Ketoacyl_synth_N"/>
</dbReference>
<dbReference type="InterPro" id="IPR020841">
    <property type="entry name" value="PKS_Beta-ketoAc_synthase_dom"/>
</dbReference>
<dbReference type="RefSeq" id="WP_206301233.1">
    <property type="nucleotide sequence ID" value="NZ_KZ627081.1"/>
</dbReference>
<evidence type="ECO:0000313" key="5">
    <source>
        <dbReference type="EMBL" id="PKT67037.1"/>
    </source>
</evidence>
<dbReference type="PROSITE" id="PS00606">
    <property type="entry name" value="KS3_1"/>
    <property type="match status" value="1"/>
</dbReference>
<keyword evidence="1" id="KW-0808">Transferase</keyword>
<dbReference type="Gene3D" id="3.40.47.10">
    <property type="match status" value="1"/>
</dbReference>
<dbReference type="InterPro" id="IPR018201">
    <property type="entry name" value="Ketoacyl_synth_AS"/>
</dbReference>
<comment type="caution">
    <text evidence="5">The sequence shown here is derived from an EMBL/GenBank/DDBJ whole genome shotgun (WGS) entry which is preliminary data.</text>
</comment>
<keyword evidence="6" id="KW-1185">Reference proteome</keyword>
<organism evidence="5 6">
    <name type="scientific">Streptomyces populi</name>
    <dbReference type="NCBI Taxonomy" id="2058924"/>
    <lineage>
        <taxon>Bacteria</taxon>
        <taxon>Bacillati</taxon>
        <taxon>Actinomycetota</taxon>
        <taxon>Actinomycetes</taxon>
        <taxon>Kitasatosporales</taxon>
        <taxon>Streptomycetaceae</taxon>
        <taxon>Streptomyces</taxon>
    </lineage>
</organism>
<evidence type="ECO:0000259" key="4">
    <source>
        <dbReference type="PROSITE" id="PS52004"/>
    </source>
</evidence>
<dbReference type="EMBL" id="PJOS01000244">
    <property type="protein sequence ID" value="PKT67037.1"/>
    <property type="molecule type" value="Genomic_DNA"/>
</dbReference>
<dbReference type="FunFam" id="3.40.47.10:FF:000019">
    <property type="entry name" value="Polyketide synthase type I"/>
    <property type="match status" value="1"/>
</dbReference>
<protein>
    <recommendedName>
        <fullName evidence="4">Ketosynthase family 3 (KS3) domain-containing protein</fullName>
    </recommendedName>
</protein>
<dbReference type="PANTHER" id="PTHR43775">
    <property type="entry name" value="FATTY ACID SYNTHASE"/>
    <property type="match status" value="1"/>
</dbReference>
<gene>
    <name evidence="5" type="ORF">CW362_42680</name>
</gene>
<evidence type="ECO:0000256" key="2">
    <source>
        <dbReference type="ARBA" id="ARBA00023268"/>
    </source>
</evidence>
<dbReference type="SMART" id="SM00825">
    <property type="entry name" value="PKS_KS"/>
    <property type="match status" value="1"/>
</dbReference>
<dbReference type="InterPro" id="IPR016039">
    <property type="entry name" value="Thiolase-like"/>
</dbReference>
<keyword evidence="2" id="KW-0511">Multifunctional enzyme</keyword>
<dbReference type="GO" id="GO:0004315">
    <property type="term" value="F:3-oxoacyl-[acyl-carrier-protein] synthase activity"/>
    <property type="evidence" value="ECO:0007669"/>
    <property type="project" value="InterPro"/>
</dbReference>
<dbReference type="SUPFAM" id="SSF53901">
    <property type="entry name" value="Thiolase-like"/>
    <property type="match status" value="1"/>
</dbReference>
<dbReference type="PROSITE" id="PS52004">
    <property type="entry name" value="KS3_2"/>
    <property type="match status" value="1"/>
</dbReference>
<feature type="non-terminal residue" evidence="5">
    <location>
        <position position="398"/>
    </location>
</feature>
<dbReference type="AlphaFoldDB" id="A0A2I0SAS3"/>
<feature type="domain" description="Ketosynthase family 3 (KS3)" evidence="4">
    <location>
        <begin position="29"/>
        <end position="398"/>
    </location>
</feature>
<evidence type="ECO:0000313" key="6">
    <source>
        <dbReference type="Proteomes" id="UP000236178"/>
    </source>
</evidence>
<dbReference type="GO" id="GO:0006633">
    <property type="term" value="P:fatty acid biosynthetic process"/>
    <property type="evidence" value="ECO:0007669"/>
    <property type="project" value="InterPro"/>
</dbReference>
<dbReference type="InterPro" id="IPR050091">
    <property type="entry name" value="PKS_NRPS_Biosynth_Enz"/>
</dbReference>
<dbReference type="GO" id="GO:0033068">
    <property type="term" value="P:macrolide biosynthetic process"/>
    <property type="evidence" value="ECO:0007669"/>
    <property type="project" value="UniProtKB-ARBA"/>
</dbReference>
<evidence type="ECO:0000256" key="1">
    <source>
        <dbReference type="ARBA" id="ARBA00022679"/>
    </source>
</evidence>
<dbReference type="Proteomes" id="UP000236178">
    <property type="component" value="Unassembled WGS sequence"/>
</dbReference>
<sequence length="398" mass="42355">MANEEKLRSYLNRVTTDLHHTRRRLQQMTEPVAIVAMSCRYPGGVRDPEGLWRLLEDGTDAVSEFPTGRGWDIETLYDPDPEKPGHTYTRTGGFLHDAAEFDAAAFGISPREALTTDPQQRLLLELSWEAFERAGLATTAVKGTRTGVFVGVMYNDYGSRMHTMPADVEGYLGNGSAPSIASGRIAYTFGLEGPALTLDTACSSSLVALHLAVQSLRRGECTMALAGGVTVMSTPTTFVEFSRQRALAADGRCKAFSADADGTGWAEGAGLLVLEKLSDAQRNGHRVLAVIRGSAVNQDGASSRLTAPNGAAQQRVIRQALEDAAIGPDGVDAIEAHGTGTRLGDPIEVEALLATYGAGRDRPLWLGSLKSNIGHTQAAAGVGGIIKMVQALQHQVLP</sequence>
<dbReference type="Pfam" id="PF00109">
    <property type="entry name" value="ketoacyl-synt"/>
    <property type="match status" value="1"/>
</dbReference>